<dbReference type="Pfam" id="PF00823">
    <property type="entry name" value="PPE"/>
    <property type="match status" value="1"/>
</dbReference>
<name>A0A1S1NJU0_9MYCO</name>
<dbReference type="SUPFAM" id="SSF140459">
    <property type="entry name" value="PE/PPE dimer-like"/>
    <property type="match status" value="1"/>
</dbReference>
<dbReference type="Pfam" id="PF12484">
    <property type="entry name" value="PPE-SVP"/>
    <property type="match status" value="1"/>
</dbReference>
<dbReference type="RefSeq" id="WP_071025887.1">
    <property type="nucleotide sequence ID" value="NZ_MLQM01000051.1"/>
</dbReference>
<evidence type="ECO:0000259" key="3">
    <source>
        <dbReference type="Pfam" id="PF12484"/>
    </source>
</evidence>
<dbReference type="PANTHER" id="PTHR46766:SF1">
    <property type="entry name" value="GLUTAMINE-RICH PROTEIN 2"/>
    <property type="match status" value="1"/>
</dbReference>
<proteinExistence type="inferred from homology"/>
<dbReference type="EMBL" id="MLQM01000051">
    <property type="protein sequence ID" value="OHV04100.1"/>
    <property type="molecule type" value="Genomic_DNA"/>
</dbReference>
<dbReference type="InterPro" id="IPR038332">
    <property type="entry name" value="PPE_sf"/>
</dbReference>
<dbReference type="Proteomes" id="UP000179734">
    <property type="component" value="Unassembled WGS sequence"/>
</dbReference>
<evidence type="ECO:0000313" key="4">
    <source>
        <dbReference type="EMBL" id="OHV04100.1"/>
    </source>
</evidence>
<accession>A0A1S1NJU0</accession>
<organism evidence="4 5">
    <name type="scientific">Mycobacterium talmoniae</name>
    <dbReference type="NCBI Taxonomy" id="1858794"/>
    <lineage>
        <taxon>Bacteria</taxon>
        <taxon>Bacillati</taxon>
        <taxon>Actinomycetota</taxon>
        <taxon>Actinomycetes</taxon>
        <taxon>Mycobacteriales</taxon>
        <taxon>Mycobacteriaceae</taxon>
        <taxon>Mycobacterium</taxon>
    </lineage>
</organism>
<dbReference type="AlphaFoldDB" id="A0A1S1NJU0"/>
<gene>
    <name evidence="4" type="ORF">BKN37_11675</name>
</gene>
<protein>
    <recommendedName>
        <fullName evidence="6">PPE family protein</fullName>
    </recommendedName>
</protein>
<sequence>MSFLAFPPEINSGLMYAGPGSGSLMAAAAAWDALAADLSSSAVSYGSVVSGLTSGPWTGTSSAAMTSAVAPYVAWLQNTSDQAAQIGAQVKAQAGLYETAHAGTIPPPVIEANRALLAALVATNFFGQNTPAIMAAEAMYAEFWAQDGAVMDAYMASSQSNVSTLQKPSPAPQAAKATGVDQLMATKSVAENVTQNVTQATNSPLDGLGDIFGPGGLENVLNTLNQELSQIPIVGSFLGTQLTNPASLANYGSIPARFAMYPISMLMQLARMGQMTGTSGLTGMGAPESLMTAIGQFVDGKLQGAVGTLAGHFTSATQAISAKLGQAASMGALKVPQAWSAAAGGTMVRAAPVLPNTAVSAPAMSSSAFPGGPFGQALMGALSGKGLSGIAAKAPKVIPRSPVGG</sequence>
<evidence type="ECO:0000259" key="2">
    <source>
        <dbReference type="Pfam" id="PF00823"/>
    </source>
</evidence>
<feature type="domain" description="PPE" evidence="2">
    <location>
        <begin position="3"/>
        <end position="165"/>
    </location>
</feature>
<dbReference type="GO" id="GO:0052572">
    <property type="term" value="P:response to host immune response"/>
    <property type="evidence" value="ECO:0007669"/>
    <property type="project" value="TreeGrafter"/>
</dbReference>
<dbReference type="Gene3D" id="1.20.1260.20">
    <property type="entry name" value="PPE superfamily"/>
    <property type="match status" value="1"/>
</dbReference>
<evidence type="ECO:0000256" key="1">
    <source>
        <dbReference type="ARBA" id="ARBA00010652"/>
    </source>
</evidence>
<dbReference type="InterPro" id="IPR000030">
    <property type="entry name" value="PPE_dom"/>
</dbReference>
<evidence type="ECO:0000313" key="5">
    <source>
        <dbReference type="Proteomes" id="UP000179734"/>
    </source>
</evidence>
<evidence type="ECO:0008006" key="6">
    <source>
        <dbReference type="Google" id="ProtNLM"/>
    </source>
</evidence>
<reference evidence="4 5" key="1">
    <citation type="submission" date="2016-10" db="EMBL/GenBank/DDBJ databases">
        <title>Genome sequence of Mycobacterium talmonii.</title>
        <authorList>
            <person name="Greninger A.L."/>
            <person name="Elliott B."/>
            <person name="Vasireddy S."/>
            <person name="Vasireddy R."/>
        </authorList>
    </citation>
    <scope>NUCLEOTIDE SEQUENCE [LARGE SCALE GENOMIC DNA]</scope>
    <source>
        <strain evidence="5">NE-TNMC-100812</strain>
    </source>
</reference>
<dbReference type="FunFam" id="1.20.1260.20:FF:000001">
    <property type="entry name" value="PPE family protein PPE41"/>
    <property type="match status" value="1"/>
</dbReference>
<keyword evidence="5" id="KW-1185">Reference proteome</keyword>
<dbReference type="PANTHER" id="PTHR46766">
    <property type="entry name" value="GLUTAMINE-RICH PROTEIN 2"/>
    <property type="match status" value="1"/>
</dbReference>
<comment type="caution">
    <text evidence="4">The sequence shown here is derived from an EMBL/GenBank/DDBJ whole genome shotgun (WGS) entry which is preliminary data.</text>
</comment>
<comment type="similarity">
    <text evidence="1">Belongs to the mycobacterial PPE family.</text>
</comment>
<feature type="domain" description="PPE family C-terminal" evidence="3">
    <location>
        <begin position="321"/>
        <end position="400"/>
    </location>
</feature>
<dbReference type="InterPro" id="IPR022171">
    <property type="entry name" value="PPE_C"/>
</dbReference>